<accession>A0A543AZ09</accession>
<dbReference type="InParanoid" id="A0A543AZ09"/>
<name>A0A543AZ09_9ACTN</name>
<organism evidence="2 3">
    <name type="scientific">Stackebrandtia endophytica</name>
    <dbReference type="NCBI Taxonomy" id="1496996"/>
    <lineage>
        <taxon>Bacteria</taxon>
        <taxon>Bacillati</taxon>
        <taxon>Actinomycetota</taxon>
        <taxon>Actinomycetes</taxon>
        <taxon>Glycomycetales</taxon>
        <taxon>Glycomycetaceae</taxon>
        <taxon>Stackebrandtia</taxon>
    </lineage>
</organism>
<gene>
    <name evidence="2" type="ORF">FB566_3375</name>
</gene>
<keyword evidence="1" id="KW-0472">Membrane</keyword>
<evidence type="ECO:0000256" key="1">
    <source>
        <dbReference type="SAM" id="Phobius"/>
    </source>
</evidence>
<dbReference type="Proteomes" id="UP000317043">
    <property type="component" value="Unassembled WGS sequence"/>
</dbReference>
<evidence type="ECO:0000313" key="2">
    <source>
        <dbReference type="EMBL" id="TQL77808.1"/>
    </source>
</evidence>
<protein>
    <submittedName>
        <fullName evidence="2">Uncharacterized protein</fullName>
    </submittedName>
</protein>
<evidence type="ECO:0000313" key="3">
    <source>
        <dbReference type="Proteomes" id="UP000317043"/>
    </source>
</evidence>
<sequence length="188" mass="20216">MAVVAGSGDDTSYHRGMPWIRHATIALVIAIGTLGAGACGPTDRYERAEARAVDEVGAEFGAEVDQLIETLGVTVESMSMRANRCDAEEGAGDDIFHIWIGMRARHDDRDVDVAIEQQHSRWMTAGWPITRFREVEGGGFNLAATDPKTGAAYALDSGFDEDPDSYVVGTFTTVCFRDPSGAVTFGPL</sequence>
<dbReference type="AlphaFoldDB" id="A0A543AZ09"/>
<keyword evidence="1" id="KW-1133">Transmembrane helix</keyword>
<proteinExistence type="predicted"/>
<reference evidence="2 3" key="1">
    <citation type="submission" date="2019-06" db="EMBL/GenBank/DDBJ databases">
        <title>Sequencing the genomes of 1000 actinobacteria strains.</title>
        <authorList>
            <person name="Klenk H.-P."/>
        </authorList>
    </citation>
    <scope>NUCLEOTIDE SEQUENCE [LARGE SCALE GENOMIC DNA]</scope>
    <source>
        <strain evidence="2 3">DSM 45928</strain>
    </source>
</reference>
<dbReference type="EMBL" id="VFOW01000001">
    <property type="protein sequence ID" value="TQL77808.1"/>
    <property type="molecule type" value="Genomic_DNA"/>
</dbReference>
<feature type="transmembrane region" description="Helical" evidence="1">
    <location>
        <begin position="19"/>
        <end position="39"/>
    </location>
</feature>
<comment type="caution">
    <text evidence="2">The sequence shown here is derived from an EMBL/GenBank/DDBJ whole genome shotgun (WGS) entry which is preliminary data.</text>
</comment>
<keyword evidence="1" id="KW-0812">Transmembrane</keyword>
<keyword evidence="3" id="KW-1185">Reference proteome</keyword>